<dbReference type="PANTHER" id="PTHR35797:SF1">
    <property type="entry name" value="PROTEASE"/>
    <property type="match status" value="1"/>
</dbReference>
<evidence type="ECO:0000313" key="4">
    <source>
        <dbReference type="EMBL" id="ELY99249.1"/>
    </source>
</evidence>
<comment type="caution">
    <text evidence="4">The sequence shown here is derived from an EMBL/GenBank/DDBJ whole genome shotgun (WGS) entry which is preliminary data.</text>
</comment>
<proteinExistence type="predicted"/>
<dbReference type="Proteomes" id="UP000011554">
    <property type="component" value="Unassembled WGS sequence"/>
</dbReference>
<gene>
    <name evidence="4" type="ORF">C481_15400</name>
</gene>
<evidence type="ECO:0000313" key="5">
    <source>
        <dbReference type="Proteomes" id="UP000011554"/>
    </source>
</evidence>
<evidence type="ECO:0000256" key="1">
    <source>
        <dbReference type="SAM" id="MobiDB-lite"/>
    </source>
</evidence>
<dbReference type="EMBL" id="AOIO01000034">
    <property type="protein sequence ID" value="ELY99249.1"/>
    <property type="molecule type" value="Genomic_DNA"/>
</dbReference>
<feature type="transmembrane region" description="Helical" evidence="2">
    <location>
        <begin position="201"/>
        <end position="222"/>
    </location>
</feature>
<keyword evidence="2" id="KW-1133">Transmembrane helix</keyword>
<dbReference type="InterPro" id="IPR003675">
    <property type="entry name" value="Rce1/LyrA-like_dom"/>
</dbReference>
<evidence type="ECO:0000256" key="2">
    <source>
        <dbReference type="SAM" id="Phobius"/>
    </source>
</evidence>
<dbReference type="InterPro" id="IPR042150">
    <property type="entry name" value="MmRce1-like"/>
</dbReference>
<dbReference type="Pfam" id="PF02517">
    <property type="entry name" value="Rce1-like"/>
    <property type="match status" value="1"/>
</dbReference>
<dbReference type="RefSeq" id="WP_006110152.1">
    <property type="nucleotide sequence ID" value="NZ_AOIO01000034.1"/>
</dbReference>
<protein>
    <submittedName>
        <fullName evidence="4">Abortive infection protein</fullName>
    </submittedName>
</protein>
<dbReference type="GO" id="GO:0080120">
    <property type="term" value="P:CAAX-box protein maturation"/>
    <property type="evidence" value="ECO:0007669"/>
    <property type="project" value="UniProtKB-ARBA"/>
</dbReference>
<organism evidence="4 5">
    <name type="scientific">Natrialba asiatica (strain ATCC 700177 / DSM 12278 / JCM 9576 / FERM P-10747 / NBRC 102637 / 172P1)</name>
    <dbReference type="NCBI Taxonomy" id="29540"/>
    <lineage>
        <taxon>Archaea</taxon>
        <taxon>Methanobacteriati</taxon>
        <taxon>Methanobacteriota</taxon>
        <taxon>Stenosarchaea group</taxon>
        <taxon>Halobacteria</taxon>
        <taxon>Halobacteriales</taxon>
        <taxon>Natrialbaceae</taxon>
        <taxon>Natrialba</taxon>
    </lineage>
</organism>
<dbReference type="GO" id="GO:0004175">
    <property type="term" value="F:endopeptidase activity"/>
    <property type="evidence" value="ECO:0007669"/>
    <property type="project" value="UniProtKB-ARBA"/>
</dbReference>
<dbReference type="eggNOG" id="arCOG02768">
    <property type="taxonomic scope" value="Archaea"/>
</dbReference>
<reference evidence="4 5" key="1">
    <citation type="journal article" date="2014" name="PLoS Genet.">
        <title>Phylogenetically driven sequencing of extremely halophilic archaea reveals strategies for static and dynamic osmo-response.</title>
        <authorList>
            <person name="Becker E.A."/>
            <person name="Seitzer P.M."/>
            <person name="Tritt A."/>
            <person name="Larsen D."/>
            <person name="Krusor M."/>
            <person name="Yao A.I."/>
            <person name="Wu D."/>
            <person name="Madern D."/>
            <person name="Eisen J.A."/>
            <person name="Darling A.E."/>
            <person name="Facciotti M.T."/>
        </authorList>
    </citation>
    <scope>NUCLEOTIDE SEQUENCE [LARGE SCALE GENOMIC DNA]</scope>
    <source>
        <strain evidence="4 5">DSM 12278</strain>
    </source>
</reference>
<feature type="transmembrane region" description="Helical" evidence="2">
    <location>
        <begin position="34"/>
        <end position="56"/>
    </location>
</feature>
<sequence length="264" mass="28396">MSGDAQQESQLPPLSRSGDEDASNSNAAGRRSPLTFFALVFALSIPFGVVGIVTGIQLFPGIPVTALGGFCPAIAAAILLYRENGIAAVTQLLRRSVDYKHIRAKIWYIPIVVLLPGVVIVRYGLMRLLELPHPPPQFSVVTVLVMFGAFVVFALGEELGWSGYVIDSMQERWGALHASVLLGVVWAMWHLPVMVQLGQSSALIALGCLNMVGVRVLFVWLYNNTGKSVFAIVLCHAILNVTTKTLFPGGSFDTGLIDTCSSPS</sequence>
<accession>M0AL16</accession>
<keyword evidence="2" id="KW-0472">Membrane</keyword>
<feature type="region of interest" description="Disordered" evidence="1">
    <location>
        <begin position="1"/>
        <end position="27"/>
    </location>
</feature>
<feature type="transmembrane region" description="Helical" evidence="2">
    <location>
        <begin position="102"/>
        <end position="125"/>
    </location>
</feature>
<dbReference type="OrthoDB" id="28575at2157"/>
<evidence type="ECO:0000259" key="3">
    <source>
        <dbReference type="Pfam" id="PF02517"/>
    </source>
</evidence>
<feature type="transmembrane region" description="Helical" evidence="2">
    <location>
        <begin position="229"/>
        <end position="247"/>
    </location>
</feature>
<dbReference type="PATRIC" id="fig|29540.5.peg.3137"/>
<feature type="domain" description="CAAX prenyl protease 2/Lysostaphin resistance protein A-like" evidence="3">
    <location>
        <begin position="142"/>
        <end position="241"/>
    </location>
</feature>
<feature type="compositionally biased region" description="Polar residues" evidence="1">
    <location>
        <begin position="1"/>
        <end position="12"/>
    </location>
</feature>
<keyword evidence="2" id="KW-0812">Transmembrane</keyword>
<dbReference type="STRING" id="29540.C481_15400"/>
<keyword evidence="5" id="KW-1185">Reference proteome</keyword>
<dbReference type="AlphaFoldDB" id="M0AL16"/>
<feature type="transmembrane region" description="Helical" evidence="2">
    <location>
        <begin position="137"/>
        <end position="155"/>
    </location>
</feature>
<dbReference type="PANTHER" id="PTHR35797">
    <property type="entry name" value="PROTEASE-RELATED"/>
    <property type="match status" value="1"/>
</dbReference>
<name>M0AL16_NATA1</name>
<feature type="transmembrane region" description="Helical" evidence="2">
    <location>
        <begin position="62"/>
        <end position="81"/>
    </location>
</feature>
<feature type="transmembrane region" description="Helical" evidence="2">
    <location>
        <begin position="175"/>
        <end position="195"/>
    </location>
</feature>